<dbReference type="AlphaFoldDB" id="X0U450"/>
<evidence type="ECO:0000259" key="1">
    <source>
        <dbReference type="Pfam" id="PF01968"/>
    </source>
</evidence>
<dbReference type="InterPro" id="IPR045079">
    <property type="entry name" value="Oxoprolinase-like"/>
</dbReference>
<dbReference type="PANTHER" id="PTHR11365:SF23">
    <property type="entry name" value="HYPOTHETICAL 5-OXOPROLINASE (EUROFUNG)-RELATED"/>
    <property type="match status" value="1"/>
</dbReference>
<dbReference type="GO" id="GO:0017168">
    <property type="term" value="F:5-oxoprolinase (ATP-hydrolyzing) activity"/>
    <property type="evidence" value="ECO:0007669"/>
    <property type="project" value="TreeGrafter"/>
</dbReference>
<dbReference type="GO" id="GO:0005829">
    <property type="term" value="C:cytosol"/>
    <property type="evidence" value="ECO:0007669"/>
    <property type="project" value="TreeGrafter"/>
</dbReference>
<dbReference type="PANTHER" id="PTHR11365">
    <property type="entry name" value="5-OXOPROLINASE RELATED"/>
    <property type="match status" value="1"/>
</dbReference>
<dbReference type="InterPro" id="IPR002821">
    <property type="entry name" value="Hydantoinase_A"/>
</dbReference>
<accession>X0U450</accession>
<feature type="non-terminal residue" evidence="2">
    <location>
        <position position="266"/>
    </location>
</feature>
<sequence length="266" mass="27275">EAGVAAPLYVMQSSGGMIAPEAAAERPVEIIECGPAAGVVGCAYLAQQQNIGNLITFDMGGTTTKSSIVENAQYTRSPEYEVGGGIHRASRLLKGKGYVVRVPSIDIAEIGAGGGSILRVDVGGALHIGPESAGAAPGPACYDLGGEEATLTDVNLVLGYLNQNYLVGGELKLDAQKAFRAIEENVAKPLGMDVIEAAYGAYSIANANMLRAIRAVSSERGRDPRKFILYAFGGAGAMHAVGVAKGLGIKQIIVPPAPGVCSAYGL</sequence>
<feature type="non-terminal residue" evidence="2">
    <location>
        <position position="1"/>
    </location>
</feature>
<protein>
    <recommendedName>
        <fullName evidence="1">Hydantoinase A/oxoprolinase domain-containing protein</fullName>
    </recommendedName>
</protein>
<dbReference type="Pfam" id="PF01968">
    <property type="entry name" value="Hydantoinase_A"/>
    <property type="match status" value="1"/>
</dbReference>
<dbReference type="EMBL" id="BARS01026358">
    <property type="protein sequence ID" value="GAG00345.1"/>
    <property type="molecule type" value="Genomic_DNA"/>
</dbReference>
<name>X0U450_9ZZZZ</name>
<proteinExistence type="predicted"/>
<gene>
    <name evidence="2" type="ORF">S01H1_41549</name>
</gene>
<evidence type="ECO:0000313" key="2">
    <source>
        <dbReference type="EMBL" id="GAG00345.1"/>
    </source>
</evidence>
<feature type="domain" description="Hydantoinase A/oxoprolinase" evidence="1">
    <location>
        <begin position="2"/>
        <end position="266"/>
    </location>
</feature>
<reference evidence="2" key="1">
    <citation type="journal article" date="2014" name="Front. Microbiol.">
        <title>High frequency of phylogenetically diverse reductive dehalogenase-homologous genes in deep subseafloor sedimentary metagenomes.</title>
        <authorList>
            <person name="Kawai M."/>
            <person name="Futagami T."/>
            <person name="Toyoda A."/>
            <person name="Takaki Y."/>
            <person name="Nishi S."/>
            <person name="Hori S."/>
            <person name="Arai W."/>
            <person name="Tsubouchi T."/>
            <person name="Morono Y."/>
            <person name="Uchiyama I."/>
            <person name="Ito T."/>
            <person name="Fujiyama A."/>
            <person name="Inagaki F."/>
            <person name="Takami H."/>
        </authorList>
    </citation>
    <scope>NUCLEOTIDE SEQUENCE</scope>
    <source>
        <strain evidence="2">Expedition CK06-06</strain>
    </source>
</reference>
<organism evidence="2">
    <name type="scientific">marine sediment metagenome</name>
    <dbReference type="NCBI Taxonomy" id="412755"/>
    <lineage>
        <taxon>unclassified sequences</taxon>
        <taxon>metagenomes</taxon>
        <taxon>ecological metagenomes</taxon>
    </lineage>
</organism>
<comment type="caution">
    <text evidence="2">The sequence shown here is derived from an EMBL/GenBank/DDBJ whole genome shotgun (WGS) entry which is preliminary data.</text>
</comment>
<dbReference type="GO" id="GO:0006749">
    <property type="term" value="P:glutathione metabolic process"/>
    <property type="evidence" value="ECO:0007669"/>
    <property type="project" value="TreeGrafter"/>
</dbReference>